<evidence type="ECO:0000313" key="3">
    <source>
        <dbReference type="Proteomes" id="UP000054564"/>
    </source>
</evidence>
<proteinExistence type="predicted"/>
<protein>
    <recommendedName>
        <fullName evidence="1">DUF6589 domain-containing protein</fullName>
    </recommendedName>
</protein>
<dbReference type="Pfam" id="PF20231">
    <property type="entry name" value="DUF6589"/>
    <property type="match status" value="1"/>
</dbReference>
<dbReference type="AlphaFoldDB" id="A0A0L0UU59"/>
<gene>
    <name evidence="2" type="ORF">PSTG_16254</name>
</gene>
<accession>A0A0L0UU59</accession>
<dbReference type="EMBL" id="AJIL01000265">
    <property type="protein sequence ID" value="KNE90299.1"/>
    <property type="molecule type" value="Genomic_DNA"/>
</dbReference>
<name>A0A0L0UU59_9BASI</name>
<dbReference type="STRING" id="1165861.A0A0L0UU59"/>
<dbReference type="Proteomes" id="UP000054564">
    <property type="component" value="Unassembled WGS sequence"/>
</dbReference>
<keyword evidence="3" id="KW-1185">Reference proteome</keyword>
<evidence type="ECO:0000259" key="1">
    <source>
        <dbReference type="Pfam" id="PF20231"/>
    </source>
</evidence>
<dbReference type="OrthoDB" id="2505171at2759"/>
<reference evidence="3" key="1">
    <citation type="submission" date="2014-03" db="EMBL/GenBank/DDBJ databases">
        <title>The Genome Sequence of Puccinia striiformis f. sp. tritici PST-78.</title>
        <authorList>
            <consortium name="The Broad Institute Genome Sequencing Platform"/>
            <person name="Cuomo C."/>
            <person name="Hulbert S."/>
            <person name="Chen X."/>
            <person name="Walker B."/>
            <person name="Young S.K."/>
            <person name="Zeng Q."/>
            <person name="Gargeya S."/>
            <person name="Fitzgerald M."/>
            <person name="Haas B."/>
            <person name="Abouelleil A."/>
            <person name="Alvarado L."/>
            <person name="Arachchi H.M."/>
            <person name="Berlin A.M."/>
            <person name="Chapman S.B."/>
            <person name="Goldberg J."/>
            <person name="Griggs A."/>
            <person name="Gujja S."/>
            <person name="Hansen M."/>
            <person name="Howarth C."/>
            <person name="Imamovic A."/>
            <person name="Larimer J."/>
            <person name="McCowan C."/>
            <person name="Montmayeur A."/>
            <person name="Murphy C."/>
            <person name="Neiman D."/>
            <person name="Pearson M."/>
            <person name="Priest M."/>
            <person name="Roberts A."/>
            <person name="Saif S."/>
            <person name="Shea T."/>
            <person name="Sisk P."/>
            <person name="Sykes S."/>
            <person name="Wortman J."/>
            <person name="Nusbaum C."/>
            <person name="Birren B."/>
        </authorList>
    </citation>
    <scope>NUCLEOTIDE SEQUENCE [LARGE SCALE GENOMIC DNA]</scope>
    <source>
        <strain evidence="3">race PST-78</strain>
    </source>
</reference>
<sequence length="863" mass="96750">MALPTINTTCAIPKTRKTQAAPNSVSAEARNVLKVCYAMDSVKLNPKKFMMAFLNQSNSLINLRRKLWGAPTGWDSTLDVVKAARNLICRKPAGREFWNSFILSEAQTIIEKEGCFRDAVAKGFYQSSNDIEPDYFDDTVKQSRNLLIQGSMPFLYKLVMSKLMGRSFKSADDLLNVDDEDNFSDSQTITDCDSNDDLGATESPSRMAKRCQSVATTICSMVSFICNRRRNGLQISNAVVMLACGVSERVSSYLHYIGLSSSRKTAHAALNSLSKCAQGAIKTTAQIGDTINFPAIICIDNIDFEEGVHSKSINRQSRMFHGTWGYMHRIDPTVLASVNREDLTLPRYKAAIAESAHMVIRPSLFLPTNKENIHFRTVLKTQIASVLLRYVATPDLPDIQIPIVPPVIDPINPVKPDITTLKLMLASDNSAEGIGEVFESITNQLNIEKSKFFGRLQVFEGDLGTCLNIESLRSQRKPSRHVEDSFENSFTLLGAAHILWNVAQTLLLFHFGDNTNANDLGAWHCMNSLGIPSKRPTAKNDFTLMLAHMHKVHEATILHCLLTVMNHPSLAFTHEKQVMPANDLLKIIDQCYEQFFSPGARRQALGLKSGKHYNLLMRLRDFSTVLECNAAMRAGDVGRLINIWRRWSIMAQGTPGLTNYAIYLPRMLLLLTKVLPEGLQKVLKHSLLISPSGRPNHFVAKDFYLEVQNYWLKFFYNRTGTGTNIIRMMDIFSINIPLLRRLVHDLKSDLGQANKYQSHNTTLSSIAIEEFLKMAHQYDLCSSKNESTENITHTIDIFEKGFKKIRSEFQLGSERLARFNPATVLSYTAADERGNETLDLEALGPAGEVVEGEPIEITPDEGY</sequence>
<dbReference type="InterPro" id="IPR046496">
    <property type="entry name" value="DUF6589"/>
</dbReference>
<organism evidence="2 3">
    <name type="scientific">Puccinia striiformis f. sp. tritici PST-78</name>
    <dbReference type="NCBI Taxonomy" id="1165861"/>
    <lineage>
        <taxon>Eukaryota</taxon>
        <taxon>Fungi</taxon>
        <taxon>Dikarya</taxon>
        <taxon>Basidiomycota</taxon>
        <taxon>Pucciniomycotina</taxon>
        <taxon>Pucciniomycetes</taxon>
        <taxon>Pucciniales</taxon>
        <taxon>Pucciniaceae</taxon>
        <taxon>Puccinia</taxon>
    </lineage>
</organism>
<evidence type="ECO:0000313" key="2">
    <source>
        <dbReference type="EMBL" id="KNE90299.1"/>
    </source>
</evidence>
<comment type="caution">
    <text evidence="2">The sequence shown here is derived from an EMBL/GenBank/DDBJ whole genome shotgun (WGS) entry which is preliminary data.</text>
</comment>
<feature type="domain" description="DUF6589" evidence="1">
    <location>
        <begin position="358"/>
        <end position="759"/>
    </location>
</feature>